<dbReference type="Proteomes" id="UP001195769">
    <property type="component" value="Unassembled WGS sequence"/>
</dbReference>
<dbReference type="AlphaFoldDB" id="A0AAD4HT58"/>
<dbReference type="RefSeq" id="XP_041232099.1">
    <property type="nucleotide sequence ID" value="XM_041373433.1"/>
</dbReference>
<organism evidence="1 2">
    <name type="scientific">Suillus fuscotomentosus</name>
    <dbReference type="NCBI Taxonomy" id="1912939"/>
    <lineage>
        <taxon>Eukaryota</taxon>
        <taxon>Fungi</taxon>
        <taxon>Dikarya</taxon>
        <taxon>Basidiomycota</taxon>
        <taxon>Agaricomycotina</taxon>
        <taxon>Agaricomycetes</taxon>
        <taxon>Agaricomycetidae</taxon>
        <taxon>Boletales</taxon>
        <taxon>Suillineae</taxon>
        <taxon>Suillaceae</taxon>
        <taxon>Suillus</taxon>
    </lineage>
</organism>
<dbReference type="GeneID" id="64667731"/>
<feature type="non-terminal residue" evidence="1">
    <location>
        <position position="118"/>
    </location>
</feature>
<comment type="caution">
    <text evidence="1">The sequence shown here is derived from an EMBL/GenBank/DDBJ whole genome shotgun (WGS) entry which is preliminary data.</text>
</comment>
<evidence type="ECO:0000313" key="2">
    <source>
        <dbReference type="Proteomes" id="UP001195769"/>
    </source>
</evidence>
<protein>
    <submittedName>
        <fullName evidence="1">Uncharacterized protein</fullName>
    </submittedName>
</protein>
<dbReference type="EMBL" id="JABBWK010000004">
    <property type="protein sequence ID" value="KAG1906524.1"/>
    <property type="molecule type" value="Genomic_DNA"/>
</dbReference>
<feature type="non-terminal residue" evidence="1">
    <location>
        <position position="1"/>
    </location>
</feature>
<sequence>IKEWASVFATQIKRCGESLQRHSCRPVCHKYGNDGRCRFLFPHEVVESSHFEPETNSVVFMCRDANVNYFNPYILVFCRHNHDIKCILSGKGAKAAMFYISDYITKMDTKTYEMLSLL</sequence>
<proteinExistence type="predicted"/>
<keyword evidence="2" id="KW-1185">Reference proteome</keyword>
<accession>A0AAD4HT58</accession>
<evidence type="ECO:0000313" key="1">
    <source>
        <dbReference type="EMBL" id="KAG1906524.1"/>
    </source>
</evidence>
<name>A0AAD4HT58_9AGAM</name>
<reference evidence="1" key="1">
    <citation type="journal article" date="2020" name="New Phytol.">
        <title>Comparative genomics reveals dynamic genome evolution in host specialist ectomycorrhizal fungi.</title>
        <authorList>
            <person name="Lofgren L.A."/>
            <person name="Nguyen N.H."/>
            <person name="Vilgalys R."/>
            <person name="Ruytinx J."/>
            <person name="Liao H.L."/>
            <person name="Branco S."/>
            <person name="Kuo A."/>
            <person name="LaButti K."/>
            <person name="Lipzen A."/>
            <person name="Andreopoulos W."/>
            <person name="Pangilinan J."/>
            <person name="Riley R."/>
            <person name="Hundley H."/>
            <person name="Na H."/>
            <person name="Barry K."/>
            <person name="Grigoriev I.V."/>
            <person name="Stajich J.E."/>
            <person name="Kennedy P.G."/>
        </authorList>
    </citation>
    <scope>NUCLEOTIDE SEQUENCE</scope>
    <source>
        <strain evidence="1">FC203</strain>
    </source>
</reference>
<gene>
    <name evidence="1" type="ORF">F5891DRAFT_899486</name>
</gene>